<dbReference type="PANTHER" id="PTHR28019">
    <property type="entry name" value="CELL MEMBRANE PROTEIN YLR413W-RELATED"/>
    <property type="match status" value="1"/>
</dbReference>
<dbReference type="InterPro" id="IPR052413">
    <property type="entry name" value="SUR7_domain"/>
</dbReference>
<dbReference type="PROSITE" id="PS51257">
    <property type="entry name" value="PROKAR_LIPOPROTEIN"/>
    <property type="match status" value="1"/>
</dbReference>
<feature type="transmembrane region" description="Helical" evidence="2">
    <location>
        <begin position="12"/>
        <end position="31"/>
    </location>
</feature>
<evidence type="ECO:0000256" key="1">
    <source>
        <dbReference type="SAM" id="MobiDB-lite"/>
    </source>
</evidence>
<sequence>MGKGGRVACIITPYLLTIATLICIIFVALGCTKSSSSTLNNIYFIRVDLRNIDNGTKTDSEIEDILNEFHITSVNSSDVKDIVDQLASNEKDSEIKEFYDIGLWGYCDGDVRDGKFETTDCTKPKGEFYFDPISVWHLDSTSIKDELPDDYNKIMKVYKAVSKWMSIAYIIAFITTVIEILVGFFAICSRWGSCVTTLFAVTGFIFTTAASVTATVLFSVFKGSLTHTLEAYGIKLHMGKNIYAATWLAVAFSLASTIFWVFSVCCCSGRSPYNHSNKPRGRGLTAEKAPYTYEPLGAGAQPFGHHDSTAYPPASANSYPMTNQQPHASPYEPFRHS</sequence>
<dbReference type="GO" id="GO:0005886">
    <property type="term" value="C:plasma membrane"/>
    <property type="evidence" value="ECO:0007669"/>
    <property type="project" value="InterPro"/>
</dbReference>
<evidence type="ECO:0000313" key="3">
    <source>
        <dbReference type="EMBL" id="KAJ5083203.1"/>
    </source>
</evidence>
<evidence type="ECO:0008006" key="5">
    <source>
        <dbReference type="Google" id="ProtNLM"/>
    </source>
</evidence>
<feature type="compositionally biased region" description="Polar residues" evidence="1">
    <location>
        <begin position="315"/>
        <end position="327"/>
    </location>
</feature>
<evidence type="ECO:0000313" key="4">
    <source>
        <dbReference type="Proteomes" id="UP001149165"/>
    </source>
</evidence>
<accession>A0A9W9JVL4</accession>
<dbReference type="Proteomes" id="UP001149165">
    <property type="component" value="Unassembled WGS sequence"/>
</dbReference>
<dbReference type="Gene3D" id="1.20.140.150">
    <property type="match status" value="1"/>
</dbReference>
<feature type="region of interest" description="Disordered" evidence="1">
    <location>
        <begin position="296"/>
        <end position="337"/>
    </location>
</feature>
<dbReference type="FunFam" id="1.20.140.150:FF:000064">
    <property type="entry name" value="Integral membrane protein (AFU_orthologue AFUA_6G07470)"/>
    <property type="match status" value="1"/>
</dbReference>
<keyword evidence="4" id="KW-1185">Reference proteome</keyword>
<reference evidence="3" key="2">
    <citation type="journal article" date="2023" name="IMA Fungus">
        <title>Comparative genomic study of the Penicillium genus elucidates a diverse pangenome and 15 lateral gene transfer events.</title>
        <authorList>
            <person name="Petersen C."/>
            <person name="Sorensen T."/>
            <person name="Nielsen M.R."/>
            <person name="Sondergaard T.E."/>
            <person name="Sorensen J.L."/>
            <person name="Fitzpatrick D.A."/>
            <person name="Frisvad J.C."/>
            <person name="Nielsen K.L."/>
        </authorList>
    </citation>
    <scope>NUCLEOTIDE SEQUENCE</scope>
    <source>
        <strain evidence="3">IBT 30069</strain>
    </source>
</reference>
<feature type="transmembrane region" description="Helical" evidence="2">
    <location>
        <begin position="242"/>
        <end position="262"/>
    </location>
</feature>
<dbReference type="Pfam" id="PF06687">
    <property type="entry name" value="SUR7"/>
    <property type="match status" value="1"/>
</dbReference>
<dbReference type="AlphaFoldDB" id="A0A9W9JVL4"/>
<dbReference type="GO" id="GO:0051285">
    <property type="term" value="C:cell cortex of cell tip"/>
    <property type="evidence" value="ECO:0007669"/>
    <property type="project" value="TreeGrafter"/>
</dbReference>
<feature type="transmembrane region" description="Helical" evidence="2">
    <location>
        <begin position="199"/>
        <end position="221"/>
    </location>
</feature>
<dbReference type="EMBL" id="JAPQKH010000008">
    <property type="protein sequence ID" value="KAJ5083203.1"/>
    <property type="molecule type" value="Genomic_DNA"/>
</dbReference>
<gene>
    <name evidence="3" type="ORF">N7456_012630</name>
</gene>
<keyword evidence="2" id="KW-0812">Transmembrane</keyword>
<name>A0A9W9JVL4_9EURO</name>
<dbReference type="PANTHER" id="PTHR28019:SF3">
    <property type="entry name" value="INTEGRAL MEMBRANE PROTEIN (AFU_ORTHOLOGUE AFUA_6G07470)"/>
    <property type="match status" value="1"/>
</dbReference>
<organism evidence="3 4">
    <name type="scientific">Penicillium angulare</name>
    <dbReference type="NCBI Taxonomy" id="116970"/>
    <lineage>
        <taxon>Eukaryota</taxon>
        <taxon>Fungi</taxon>
        <taxon>Dikarya</taxon>
        <taxon>Ascomycota</taxon>
        <taxon>Pezizomycotina</taxon>
        <taxon>Eurotiomycetes</taxon>
        <taxon>Eurotiomycetidae</taxon>
        <taxon>Eurotiales</taxon>
        <taxon>Aspergillaceae</taxon>
        <taxon>Penicillium</taxon>
    </lineage>
</organism>
<protein>
    <recommendedName>
        <fullName evidence="5">Actin cortical patch SUR7/pH-response regulator PalI</fullName>
    </recommendedName>
</protein>
<keyword evidence="2" id="KW-0472">Membrane</keyword>
<dbReference type="GO" id="GO:0031505">
    <property type="term" value="P:fungal-type cell wall organization"/>
    <property type="evidence" value="ECO:0007669"/>
    <property type="project" value="TreeGrafter"/>
</dbReference>
<keyword evidence="2" id="KW-1133">Transmembrane helix</keyword>
<reference evidence="3" key="1">
    <citation type="submission" date="2022-11" db="EMBL/GenBank/DDBJ databases">
        <authorList>
            <person name="Petersen C."/>
        </authorList>
    </citation>
    <scope>NUCLEOTIDE SEQUENCE</scope>
    <source>
        <strain evidence="3">IBT 30069</strain>
    </source>
</reference>
<dbReference type="OrthoDB" id="4480814at2759"/>
<comment type="caution">
    <text evidence="3">The sequence shown here is derived from an EMBL/GenBank/DDBJ whole genome shotgun (WGS) entry which is preliminary data.</text>
</comment>
<proteinExistence type="predicted"/>
<dbReference type="InterPro" id="IPR009571">
    <property type="entry name" value="SUR7/Rim9-like_fungi"/>
</dbReference>
<evidence type="ECO:0000256" key="2">
    <source>
        <dbReference type="SAM" id="Phobius"/>
    </source>
</evidence>
<feature type="transmembrane region" description="Helical" evidence="2">
    <location>
        <begin position="164"/>
        <end position="187"/>
    </location>
</feature>